<feature type="region of interest" description="Disordered" evidence="1">
    <location>
        <begin position="191"/>
        <end position="299"/>
    </location>
</feature>
<feature type="compositionally biased region" description="Basic residues" evidence="1">
    <location>
        <begin position="226"/>
        <end position="239"/>
    </location>
</feature>
<comment type="caution">
    <text evidence="2">The sequence shown here is derived from an EMBL/GenBank/DDBJ whole genome shotgun (WGS) entry which is preliminary data.</text>
</comment>
<reference evidence="2 3" key="2">
    <citation type="submission" date="2015-05" db="EMBL/GenBank/DDBJ databases">
        <authorList>
            <person name="Morales-Cruz A."/>
            <person name="Amrine K.C."/>
            <person name="Cantu D."/>
        </authorList>
    </citation>
    <scope>NUCLEOTIDE SEQUENCE [LARGE SCALE GENOMIC DNA]</scope>
    <source>
        <strain evidence="2">UCRPC4</strain>
    </source>
</reference>
<evidence type="ECO:0000313" key="3">
    <source>
        <dbReference type="Proteomes" id="UP000053317"/>
    </source>
</evidence>
<evidence type="ECO:0000313" key="2">
    <source>
        <dbReference type="EMBL" id="KKY28828.1"/>
    </source>
</evidence>
<dbReference type="Proteomes" id="UP000053317">
    <property type="component" value="Unassembled WGS sequence"/>
</dbReference>
<organism evidence="2 3">
    <name type="scientific">Phaeomoniella chlamydospora</name>
    <name type="common">Phaeoacremonium chlamydosporum</name>
    <dbReference type="NCBI Taxonomy" id="158046"/>
    <lineage>
        <taxon>Eukaryota</taxon>
        <taxon>Fungi</taxon>
        <taxon>Dikarya</taxon>
        <taxon>Ascomycota</taxon>
        <taxon>Pezizomycotina</taxon>
        <taxon>Eurotiomycetes</taxon>
        <taxon>Chaetothyriomycetidae</taxon>
        <taxon>Phaeomoniellales</taxon>
        <taxon>Phaeomoniellaceae</taxon>
        <taxon>Phaeomoniella</taxon>
    </lineage>
</organism>
<name>A0A0G2H0I0_PHACM</name>
<evidence type="ECO:0000256" key="1">
    <source>
        <dbReference type="SAM" id="MobiDB-lite"/>
    </source>
</evidence>
<proteinExistence type="predicted"/>
<feature type="compositionally biased region" description="Low complexity" evidence="1">
    <location>
        <begin position="59"/>
        <end position="69"/>
    </location>
</feature>
<dbReference type="EMBL" id="LCWF01000009">
    <property type="protein sequence ID" value="KKY28828.1"/>
    <property type="molecule type" value="Genomic_DNA"/>
</dbReference>
<dbReference type="AlphaFoldDB" id="A0A0G2H0I0"/>
<accession>A0A0G2H0I0</accession>
<feature type="region of interest" description="Disordered" evidence="1">
    <location>
        <begin position="312"/>
        <end position="348"/>
    </location>
</feature>
<sequence>MFWQVSVSIPTYSDIPVPSYHVTGHISKDEVISIQKAASWISALAVAKLSEDYCRSLSSSSSTSSSSSSVPDLSHKKPTGPDAGLITVFRKHLNEEIQKVKEIEQTLQKFESGKIQADYLFAHLCGQQILKNGWLICDKQEDQSVLNARFYKSILKQIKAAGPTTVSLPKGMSTEAEEEDDINTVIEEPKHLTKNSNHPDSPNTTLVPLNLPSLSKPQDERTPIRKERRGRPKGSKNKPKPSNPMTTPDPSSAAGATGFTAVNPTTAENSSVSPPPPKKIERRGRPKGSYGPKKREELLLKGVRNAILDVVLLGSNPGEDEDLNGKEKSEESEMQDDDNDDNKNDNEN</sequence>
<protein>
    <submittedName>
        <fullName evidence="2">Uncharacterized protein</fullName>
    </submittedName>
</protein>
<gene>
    <name evidence="2" type="ORF">UCRPC4_g00389</name>
</gene>
<keyword evidence="3" id="KW-1185">Reference proteome</keyword>
<feature type="region of interest" description="Disordered" evidence="1">
    <location>
        <begin position="59"/>
        <end position="81"/>
    </location>
</feature>
<feature type="compositionally biased region" description="Polar residues" evidence="1">
    <location>
        <begin position="194"/>
        <end position="216"/>
    </location>
</feature>
<feature type="compositionally biased region" description="Polar residues" evidence="1">
    <location>
        <begin position="260"/>
        <end position="272"/>
    </location>
</feature>
<reference evidence="2 3" key="1">
    <citation type="submission" date="2015-05" db="EMBL/GenBank/DDBJ databases">
        <title>Distinctive expansion of gene families associated with plant cell wall degradation and secondary metabolism in the genomes of grapevine trunk pathogens.</title>
        <authorList>
            <person name="Lawrence D.P."/>
            <person name="Travadon R."/>
            <person name="Rolshausen P.E."/>
            <person name="Baumgartner K."/>
        </authorList>
    </citation>
    <scope>NUCLEOTIDE SEQUENCE [LARGE SCALE GENOMIC DNA]</scope>
    <source>
        <strain evidence="2">UCRPC4</strain>
    </source>
</reference>